<dbReference type="EMBL" id="DSZT01000270">
    <property type="protein sequence ID" value="HGU42886.1"/>
    <property type="molecule type" value="Genomic_DNA"/>
</dbReference>
<dbReference type="PANTHER" id="PTHR42850">
    <property type="entry name" value="METALLOPHOSPHOESTERASE"/>
    <property type="match status" value="1"/>
</dbReference>
<dbReference type="GO" id="GO:0005737">
    <property type="term" value="C:cytoplasm"/>
    <property type="evidence" value="ECO:0007669"/>
    <property type="project" value="TreeGrafter"/>
</dbReference>
<dbReference type="GO" id="GO:0016791">
    <property type="term" value="F:phosphatase activity"/>
    <property type="evidence" value="ECO:0007669"/>
    <property type="project" value="TreeGrafter"/>
</dbReference>
<feature type="domain" description="Calcineurin-like phosphoesterase" evidence="4">
    <location>
        <begin position="3"/>
        <end position="202"/>
    </location>
</feature>
<dbReference type="InterPro" id="IPR024654">
    <property type="entry name" value="Calcineurin-like_PHP_lpxH"/>
</dbReference>
<proteinExistence type="inferred from homology"/>
<reference evidence="6" key="2">
    <citation type="journal article" date="2020" name="mSystems">
        <title>Genome- and Community-Level Interaction Insights into Carbon Utilization and Element Cycling Functions of Hydrothermarchaeota in Hydrothermal Sediment.</title>
        <authorList>
            <person name="Zhou Z."/>
            <person name="Liu Y."/>
            <person name="Xu W."/>
            <person name="Pan J."/>
            <person name="Luo Z.H."/>
            <person name="Li M."/>
        </authorList>
    </citation>
    <scope>NUCLEOTIDE SEQUENCE [LARGE SCALE GENOMIC DNA]</scope>
    <source>
        <strain evidence="7">SpSt-604</strain>
        <strain evidence="6">SpSt-640</strain>
    </source>
</reference>
<reference evidence="5 8" key="1">
    <citation type="submission" date="2014-08" db="EMBL/GenBank/DDBJ databases">
        <title>Fervidobacterium pennivorans DYC genome.</title>
        <authorList>
            <person name="Wushke S."/>
        </authorList>
    </citation>
    <scope>NUCLEOTIDE SEQUENCE [LARGE SCALE GENOMIC DNA]</scope>
    <source>
        <strain evidence="5 8">DYC</strain>
    </source>
</reference>
<dbReference type="InterPro" id="IPR000979">
    <property type="entry name" value="Phosphodiesterase_MJ0936/Vps29"/>
</dbReference>
<dbReference type="KEGG" id="fng:JM64_00945"/>
<feature type="region of interest" description="Disordered" evidence="3">
    <location>
        <begin position="247"/>
        <end position="267"/>
    </location>
</feature>
<dbReference type="EMBL" id="DTBH01000037">
    <property type="protein sequence ID" value="HGQ76626.1"/>
    <property type="molecule type" value="Genomic_DNA"/>
</dbReference>
<evidence type="ECO:0000259" key="4">
    <source>
        <dbReference type="Pfam" id="PF12850"/>
    </source>
</evidence>
<organism evidence="5 8">
    <name type="scientific">Fervidobacterium pennivorans</name>
    <dbReference type="NCBI Taxonomy" id="93466"/>
    <lineage>
        <taxon>Bacteria</taxon>
        <taxon>Thermotogati</taxon>
        <taxon>Thermotogota</taxon>
        <taxon>Thermotogae</taxon>
        <taxon>Thermotogales</taxon>
        <taxon>Fervidobacteriaceae</taxon>
        <taxon>Fervidobacterium</taxon>
    </lineage>
</organism>
<evidence type="ECO:0000313" key="7">
    <source>
        <dbReference type="EMBL" id="HGU42886.1"/>
    </source>
</evidence>
<dbReference type="GO" id="GO:0046872">
    <property type="term" value="F:metal ion binding"/>
    <property type="evidence" value="ECO:0007669"/>
    <property type="project" value="UniProtKB-KW"/>
</dbReference>
<dbReference type="SUPFAM" id="SSF56300">
    <property type="entry name" value="Metallo-dependent phosphatases"/>
    <property type="match status" value="1"/>
</dbReference>
<comment type="similarity">
    <text evidence="1 2">Belongs to the metallophosphoesterase superfamily. YfcE family.</text>
</comment>
<evidence type="ECO:0000256" key="2">
    <source>
        <dbReference type="RuleBase" id="RU362039"/>
    </source>
</evidence>
<dbReference type="PIRSF" id="PIRSF000883">
    <property type="entry name" value="Pesterase_MJ0912"/>
    <property type="match status" value="1"/>
</dbReference>
<protein>
    <recommendedName>
        <fullName evidence="2">Phosphoesterase</fullName>
        <ecNumber evidence="2">3.1.4.-</ecNumber>
    </recommendedName>
</protein>
<dbReference type="EC" id="3.1.4.-" evidence="2"/>
<name>A0A172T1A5_FERPE</name>
<evidence type="ECO:0000313" key="5">
    <source>
        <dbReference type="EMBL" id="ANE40746.1"/>
    </source>
</evidence>
<evidence type="ECO:0000313" key="6">
    <source>
        <dbReference type="EMBL" id="HGQ76626.1"/>
    </source>
</evidence>
<accession>A0A172T1A5</accession>
<dbReference type="OrthoDB" id="9800565at2"/>
<dbReference type="AlphaFoldDB" id="A0A172T1A5"/>
<comment type="cofactor">
    <cofactor evidence="2">
        <name>a divalent metal cation</name>
        <dbReference type="ChEBI" id="CHEBI:60240"/>
    </cofactor>
</comment>
<dbReference type="InterPro" id="IPR050126">
    <property type="entry name" value="Ap4A_hydrolase"/>
</dbReference>
<evidence type="ECO:0000256" key="1">
    <source>
        <dbReference type="ARBA" id="ARBA00008950"/>
    </source>
</evidence>
<keyword evidence="2" id="KW-0479">Metal-binding</keyword>
<dbReference type="PANTHER" id="PTHR42850:SF2">
    <property type="entry name" value="BLL5683 PROTEIN"/>
    <property type="match status" value="1"/>
</dbReference>
<sequence>MKKIAFISDVHSNLEALNAVLEDIEKRNIDEVYCVGDLVGYGPNPNEVVEVIRERKIPTVMGNYDDAIGYEKDSCGCAYNPGRETEVGDESISWTIRNTTKENKEFLKSLPHRLSIEIEGLKILLVHGSPVNYLLEYVKPSTSAERLKLLLKNVEEDIIINGHTHLMMARHLFGKTILNPGSVGRTKDGVPGATYLILYVDNGVYWYEFARVTYDVKTTVEKIVKAGLPVELAVVLALGQTFDMGEGKNTKTDEKKHEKKDEPLFNI</sequence>
<evidence type="ECO:0000313" key="8">
    <source>
        <dbReference type="Proteomes" id="UP000077096"/>
    </source>
</evidence>
<dbReference type="NCBIfam" id="TIGR00040">
    <property type="entry name" value="yfcE"/>
    <property type="match status" value="1"/>
</dbReference>
<evidence type="ECO:0000256" key="3">
    <source>
        <dbReference type="SAM" id="MobiDB-lite"/>
    </source>
</evidence>
<gene>
    <name evidence="7" type="ORF">ENT72_08265</name>
    <name evidence="6" type="ORF">ENU12_01590</name>
    <name evidence="5" type="ORF">JM64_00945</name>
</gene>
<dbReference type="Gene3D" id="3.60.21.10">
    <property type="match status" value="1"/>
</dbReference>
<dbReference type="InterPro" id="IPR011152">
    <property type="entry name" value="Pesterase_MJ0912"/>
</dbReference>
<dbReference type="PATRIC" id="fig|93466.3.peg.231"/>
<dbReference type="Pfam" id="PF12850">
    <property type="entry name" value="Metallophos_2"/>
    <property type="match status" value="1"/>
</dbReference>
<dbReference type="InterPro" id="IPR029052">
    <property type="entry name" value="Metallo-depent_PP-like"/>
</dbReference>
<dbReference type="EMBL" id="CP011393">
    <property type="protein sequence ID" value="ANE40746.1"/>
    <property type="molecule type" value="Genomic_DNA"/>
</dbReference>
<dbReference type="Proteomes" id="UP000077096">
    <property type="component" value="Chromosome"/>
</dbReference>